<dbReference type="GO" id="GO:0006351">
    <property type="term" value="P:DNA-templated transcription"/>
    <property type="evidence" value="ECO:0007669"/>
    <property type="project" value="InterPro"/>
</dbReference>
<dbReference type="CDD" id="cd00067">
    <property type="entry name" value="GAL4"/>
    <property type="match status" value="1"/>
</dbReference>
<comment type="subcellular location">
    <subcellularLocation>
        <location evidence="1">Nucleus</location>
    </subcellularLocation>
</comment>
<proteinExistence type="predicted"/>
<dbReference type="Pfam" id="PF00172">
    <property type="entry name" value="Zn_clus"/>
    <property type="match status" value="1"/>
</dbReference>
<dbReference type="GO" id="GO:0000981">
    <property type="term" value="F:DNA-binding transcription factor activity, RNA polymerase II-specific"/>
    <property type="evidence" value="ECO:0007669"/>
    <property type="project" value="InterPro"/>
</dbReference>
<keyword evidence="2" id="KW-0479">Metal-binding</keyword>
<dbReference type="EMBL" id="JAGPYM010000014">
    <property type="protein sequence ID" value="KAH6887655.1"/>
    <property type="molecule type" value="Genomic_DNA"/>
</dbReference>
<sequence>MASMQSSSSLDSSTSRVRGQVCDRCRRRKIRCHGQDNDCSPCLQAGIVCVTTATLKRNRKRKSFYETEGIERRRQPQSPNLGPSRDAAPPLEAVHSGPQSIITSPPMTLQQTTQGLGLTRPSEDAEVSVAGKQPLLAKEPVIGHMGRLVADDRQAAMFGGSTTGVHFVSQAEQQLQILQMHKDAFPSCAYGLYLHNLWGSSLQNPPFSIVTDVVRQLPHDTLDILASTIDRWTPLYPIVHKPSTIESVARLFEPNEAKETDLVILYQLLGLLALGTIGDKGECIRSHRHFLCSSERYYSIAATLLDRVISQPSLQSLQGLVIMQIYLQLSNRYSTASHIGGVATRVAQTLGLHRHSQRFKFDPLETEMRRRAWWCQYSLDVFSSAYHGMPRLIRDQDVDTDLPRSVDHDLLSRTHVEFPLPGEGSQVDTAISLFKLARIIGRTLEDLYTTTRRRGGVAKITHLQAELDMWERESFPTDMASSLSATSHSLEIIYLKISHCVSTIHVHRPGLSFTKPDPQFITSLRACGQASSRLIQLFSQGLANGEVGLSPHDMWLKTLFGAFLYPNGVHMLWQAGLTVLFAGWKGYPITADQDEAIIKSCIETLRQLHIQADDVGNHVSQCADVLDLLREKIFSHVQVPPDLDQLQWNVWDWPMESALELANTLDTAPLDLNLDSSRWL</sequence>
<keyword evidence="8" id="KW-1185">Reference proteome</keyword>
<feature type="domain" description="Zn(2)-C6 fungal-type" evidence="6">
    <location>
        <begin position="21"/>
        <end position="51"/>
    </location>
</feature>
<evidence type="ECO:0000256" key="1">
    <source>
        <dbReference type="ARBA" id="ARBA00004123"/>
    </source>
</evidence>
<dbReference type="SUPFAM" id="SSF57701">
    <property type="entry name" value="Zn2/Cys6 DNA-binding domain"/>
    <property type="match status" value="1"/>
</dbReference>
<dbReference type="PANTHER" id="PTHR46910:SF3">
    <property type="entry name" value="HALOTOLERANCE PROTEIN 9-RELATED"/>
    <property type="match status" value="1"/>
</dbReference>
<dbReference type="OrthoDB" id="10001928at2759"/>
<dbReference type="PROSITE" id="PS50048">
    <property type="entry name" value="ZN2_CY6_FUNGAL_2"/>
    <property type="match status" value="1"/>
</dbReference>
<dbReference type="SMART" id="SM00066">
    <property type="entry name" value="GAL4"/>
    <property type="match status" value="1"/>
</dbReference>
<name>A0A9P8W4B1_9HYPO</name>
<keyword evidence="3" id="KW-0238">DNA-binding</keyword>
<dbReference type="Pfam" id="PF04082">
    <property type="entry name" value="Fungal_trans"/>
    <property type="match status" value="1"/>
</dbReference>
<accession>A0A9P8W4B1</accession>
<dbReference type="Proteomes" id="UP000777438">
    <property type="component" value="Unassembled WGS sequence"/>
</dbReference>
<dbReference type="GO" id="GO:0005634">
    <property type="term" value="C:nucleus"/>
    <property type="evidence" value="ECO:0007669"/>
    <property type="project" value="UniProtKB-SubCell"/>
</dbReference>
<evidence type="ECO:0000256" key="2">
    <source>
        <dbReference type="ARBA" id="ARBA00022723"/>
    </source>
</evidence>
<keyword evidence="4" id="KW-0539">Nucleus</keyword>
<evidence type="ECO:0000259" key="6">
    <source>
        <dbReference type="PROSITE" id="PS50048"/>
    </source>
</evidence>
<dbReference type="InterPro" id="IPR001138">
    <property type="entry name" value="Zn2Cys6_DnaBD"/>
</dbReference>
<dbReference type="CDD" id="cd12148">
    <property type="entry name" value="fungal_TF_MHR"/>
    <property type="match status" value="1"/>
</dbReference>
<dbReference type="AlphaFoldDB" id="A0A9P8W4B1"/>
<evidence type="ECO:0000313" key="7">
    <source>
        <dbReference type="EMBL" id="KAH6887655.1"/>
    </source>
</evidence>
<dbReference type="SMART" id="SM00906">
    <property type="entry name" value="Fungal_trans"/>
    <property type="match status" value="1"/>
</dbReference>
<evidence type="ECO:0000256" key="4">
    <source>
        <dbReference type="ARBA" id="ARBA00023242"/>
    </source>
</evidence>
<feature type="compositionally biased region" description="Polar residues" evidence="5">
    <location>
        <begin position="97"/>
        <end position="106"/>
    </location>
</feature>
<dbReference type="InterPro" id="IPR036864">
    <property type="entry name" value="Zn2-C6_fun-type_DNA-bd_sf"/>
</dbReference>
<organism evidence="7 8">
    <name type="scientific">Thelonectria olida</name>
    <dbReference type="NCBI Taxonomy" id="1576542"/>
    <lineage>
        <taxon>Eukaryota</taxon>
        <taxon>Fungi</taxon>
        <taxon>Dikarya</taxon>
        <taxon>Ascomycota</taxon>
        <taxon>Pezizomycotina</taxon>
        <taxon>Sordariomycetes</taxon>
        <taxon>Hypocreomycetidae</taxon>
        <taxon>Hypocreales</taxon>
        <taxon>Nectriaceae</taxon>
        <taxon>Thelonectria</taxon>
    </lineage>
</organism>
<dbReference type="InterPro" id="IPR007219">
    <property type="entry name" value="XnlR_reg_dom"/>
</dbReference>
<comment type="caution">
    <text evidence="7">The sequence shown here is derived from an EMBL/GenBank/DDBJ whole genome shotgun (WGS) entry which is preliminary data.</text>
</comment>
<feature type="compositionally biased region" description="Basic and acidic residues" evidence="5">
    <location>
        <begin position="65"/>
        <end position="74"/>
    </location>
</feature>
<dbReference type="GO" id="GO:0003677">
    <property type="term" value="F:DNA binding"/>
    <property type="evidence" value="ECO:0007669"/>
    <property type="project" value="UniProtKB-KW"/>
</dbReference>
<feature type="region of interest" description="Disordered" evidence="5">
    <location>
        <begin position="65"/>
        <end position="106"/>
    </location>
</feature>
<dbReference type="GO" id="GO:0008270">
    <property type="term" value="F:zinc ion binding"/>
    <property type="evidence" value="ECO:0007669"/>
    <property type="project" value="InterPro"/>
</dbReference>
<dbReference type="PANTHER" id="PTHR46910">
    <property type="entry name" value="TRANSCRIPTION FACTOR PDR1"/>
    <property type="match status" value="1"/>
</dbReference>
<protein>
    <submittedName>
        <fullName evidence="7">Fungal-specific transcription factor domain-containing protein</fullName>
    </submittedName>
</protein>
<dbReference type="InterPro" id="IPR050987">
    <property type="entry name" value="AtrR-like"/>
</dbReference>
<evidence type="ECO:0000256" key="3">
    <source>
        <dbReference type="ARBA" id="ARBA00023125"/>
    </source>
</evidence>
<evidence type="ECO:0000256" key="5">
    <source>
        <dbReference type="SAM" id="MobiDB-lite"/>
    </source>
</evidence>
<dbReference type="PROSITE" id="PS00463">
    <property type="entry name" value="ZN2_CY6_FUNGAL_1"/>
    <property type="match status" value="1"/>
</dbReference>
<evidence type="ECO:0000313" key="8">
    <source>
        <dbReference type="Proteomes" id="UP000777438"/>
    </source>
</evidence>
<gene>
    <name evidence="7" type="ORF">B0T10DRAFT_539019</name>
</gene>
<dbReference type="Gene3D" id="4.10.240.10">
    <property type="entry name" value="Zn(2)-C6 fungal-type DNA-binding domain"/>
    <property type="match status" value="1"/>
</dbReference>
<reference evidence="7 8" key="1">
    <citation type="journal article" date="2021" name="Nat. Commun.">
        <title>Genetic determinants of endophytism in the Arabidopsis root mycobiome.</title>
        <authorList>
            <person name="Mesny F."/>
            <person name="Miyauchi S."/>
            <person name="Thiergart T."/>
            <person name="Pickel B."/>
            <person name="Atanasova L."/>
            <person name="Karlsson M."/>
            <person name="Huettel B."/>
            <person name="Barry K.W."/>
            <person name="Haridas S."/>
            <person name="Chen C."/>
            <person name="Bauer D."/>
            <person name="Andreopoulos W."/>
            <person name="Pangilinan J."/>
            <person name="LaButti K."/>
            <person name="Riley R."/>
            <person name="Lipzen A."/>
            <person name="Clum A."/>
            <person name="Drula E."/>
            <person name="Henrissat B."/>
            <person name="Kohler A."/>
            <person name="Grigoriev I.V."/>
            <person name="Martin F.M."/>
            <person name="Hacquard S."/>
        </authorList>
    </citation>
    <scope>NUCLEOTIDE SEQUENCE [LARGE SCALE GENOMIC DNA]</scope>
    <source>
        <strain evidence="7 8">MPI-CAGE-CH-0241</strain>
    </source>
</reference>